<feature type="transmembrane region" description="Helical" evidence="1">
    <location>
        <begin position="84"/>
        <end position="104"/>
    </location>
</feature>
<reference evidence="2" key="1">
    <citation type="submission" date="2019-11" db="EMBL/GenBank/DDBJ databases">
        <authorList>
            <person name="Li J."/>
        </authorList>
    </citation>
    <scope>NUCLEOTIDE SEQUENCE</scope>
    <source>
        <strain evidence="2">B6B</strain>
    </source>
</reference>
<keyword evidence="3" id="KW-1185">Reference proteome</keyword>
<dbReference type="RefSeq" id="WP_153737546.1">
    <property type="nucleotide sequence ID" value="NZ_WJNG01000012.1"/>
</dbReference>
<evidence type="ECO:0000256" key="1">
    <source>
        <dbReference type="SAM" id="Phobius"/>
    </source>
</evidence>
<feature type="transmembrane region" description="Helical" evidence="1">
    <location>
        <begin position="174"/>
        <end position="195"/>
    </location>
</feature>
<protein>
    <recommendedName>
        <fullName evidence="4">Permease</fullName>
    </recommendedName>
</protein>
<feature type="transmembrane region" description="Helical" evidence="1">
    <location>
        <begin position="129"/>
        <end position="154"/>
    </location>
</feature>
<feature type="transmembrane region" description="Helical" evidence="1">
    <location>
        <begin position="408"/>
        <end position="432"/>
    </location>
</feature>
<evidence type="ECO:0008006" key="4">
    <source>
        <dbReference type="Google" id="ProtNLM"/>
    </source>
</evidence>
<feature type="transmembrane region" description="Helical" evidence="1">
    <location>
        <begin position="444"/>
        <end position="463"/>
    </location>
</feature>
<sequence length="471" mass="52993">MKQFAAIGFTVSICIYTLMHYITYLHLTEIGLLILSCSGIATIIFACIFLPLKSFLIPIFLFVTAIIIQLMSGGSLFTLLMEGIFQMSSLIALLLIVPIIGWILREEPYIDGIMNVAHKMLNTSKKFHMGIMVVNQIISYFLLFGAIPMMYQFINDFFTNKNSEAWEYFKGTALLRSFALTTLWVISIPSFAFALDHLGAPLIWTIVQGFFISLAGIFLSVLFTSYKEKRYGANITADIGEEINKLVHKSNPGTKWIRLTTEFVFIFISLFSTIFILHIVMGWGLLVLIPPMILIWTFAYFFYKGRTKQLVSLSKDYLVNEIKFKSQQFSLLLAAGVLIFSVNQSGFGRYLVDGLFYIEQAVPFLNFLVILPFTVIFLGFLGLGPLTVIVLVAGILQNVVLSYPPELVVLSMTSGSVISIVLSPFILPIIVLSSSNGLSILKNGFGFNLGYATAFYFLVQAYIQFTWHFIY</sequence>
<organism evidence="2 3">
    <name type="scientific">Aquibacillus halophilus</name>
    <dbReference type="NCBI Taxonomy" id="930132"/>
    <lineage>
        <taxon>Bacteria</taxon>
        <taxon>Bacillati</taxon>
        <taxon>Bacillota</taxon>
        <taxon>Bacilli</taxon>
        <taxon>Bacillales</taxon>
        <taxon>Bacillaceae</taxon>
        <taxon>Aquibacillus</taxon>
    </lineage>
</organism>
<feature type="transmembrane region" description="Helical" evidence="1">
    <location>
        <begin position="7"/>
        <end position="24"/>
    </location>
</feature>
<gene>
    <name evidence="2" type="ORF">GH741_14880</name>
</gene>
<feature type="transmembrane region" description="Helical" evidence="1">
    <location>
        <begin position="256"/>
        <end position="277"/>
    </location>
</feature>
<dbReference type="OrthoDB" id="2813114at2"/>
<feature type="transmembrane region" description="Helical" evidence="1">
    <location>
        <begin position="202"/>
        <end position="223"/>
    </location>
</feature>
<evidence type="ECO:0000313" key="2">
    <source>
        <dbReference type="EMBL" id="MRH43925.1"/>
    </source>
</evidence>
<dbReference type="EMBL" id="WJNG01000012">
    <property type="protein sequence ID" value="MRH43925.1"/>
    <property type="molecule type" value="Genomic_DNA"/>
</dbReference>
<feature type="transmembrane region" description="Helical" evidence="1">
    <location>
        <begin position="284"/>
        <end position="303"/>
    </location>
</feature>
<feature type="transmembrane region" description="Helical" evidence="1">
    <location>
        <begin position="329"/>
        <end position="352"/>
    </location>
</feature>
<name>A0A6A8DE04_9BACI</name>
<dbReference type="Proteomes" id="UP000799092">
    <property type="component" value="Unassembled WGS sequence"/>
</dbReference>
<feature type="transmembrane region" description="Helical" evidence="1">
    <location>
        <begin position="30"/>
        <end position="52"/>
    </location>
</feature>
<proteinExistence type="predicted"/>
<feature type="transmembrane region" description="Helical" evidence="1">
    <location>
        <begin position="59"/>
        <end position="78"/>
    </location>
</feature>
<accession>A0A6A8DE04</accession>
<dbReference type="AlphaFoldDB" id="A0A6A8DE04"/>
<comment type="caution">
    <text evidence="2">The sequence shown here is derived from an EMBL/GenBank/DDBJ whole genome shotgun (WGS) entry which is preliminary data.</text>
</comment>
<feature type="transmembrane region" description="Helical" evidence="1">
    <location>
        <begin position="364"/>
        <end position="396"/>
    </location>
</feature>
<keyword evidence="1" id="KW-1133">Transmembrane helix</keyword>
<keyword evidence="1" id="KW-0472">Membrane</keyword>
<evidence type="ECO:0000313" key="3">
    <source>
        <dbReference type="Proteomes" id="UP000799092"/>
    </source>
</evidence>
<keyword evidence="1" id="KW-0812">Transmembrane</keyword>